<evidence type="ECO:0000256" key="2">
    <source>
        <dbReference type="SAM" id="Phobius"/>
    </source>
</evidence>
<feature type="domain" description="Polysaccharide biosynthesis protein CapD-like" evidence="3">
    <location>
        <begin position="297"/>
        <end position="587"/>
    </location>
</feature>
<keyword evidence="2" id="KW-1133">Transmembrane helix</keyword>
<name>A0ABS9UNX3_9BACT</name>
<dbReference type="PANTHER" id="PTHR43318">
    <property type="entry name" value="UDP-N-ACETYLGLUCOSAMINE 4,6-DEHYDRATASE"/>
    <property type="match status" value="1"/>
</dbReference>
<gene>
    <name evidence="4" type="ORF">MM236_10020</name>
</gene>
<proteinExistence type="inferred from homology"/>
<comment type="similarity">
    <text evidence="1">Belongs to the polysaccharide synthase family.</text>
</comment>
<comment type="caution">
    <text evidence="4">The sequence shown here is derived from an EMBL/GenBank/DDBJ whole genome shotgun (WGS) entry which is preliminary data.</text>
</comment>
<dbReference type="Gene3D" id="3.40.50.720">
    <property type="entry name" value="NAD(P)-binding Rossmann-like Domain"/>
    <property type="match status" value="2"/>
</dbReference>
<dbReference type="InterPro" id="IPR036291">
    <property type="entry name" value="NAD(P)-bd_dom_sf"/>
</dbReference>
<dbReference type="PANTHER" id="PTHR43318:SF1">
    <property type="entry name" value="POLYSACCHARIDE BIOSYNTHESIS PROTEIN EPSC-RELATED"/>
    <property type="match status" value="1"/>
</dbReference>
<dbReference type="Pfam" id="PF13727">
    <property type="entry name" value="CoA_binding_3"/>
    <property type="match status" value="1"/>
</dbReference>
<evidence type="ECO:0000256" key="1">
    <source>
        <dbReference type="ARBA" id="ARBA00007430"/>
    </source>
</evidence>
<evidence type="ECO:0000313" key="5">
    <source>
        <dbReference type="Proteomes" id="UP001165488"/>
    </source>
</evidence>
<evidence type="ECO:0000259" key="3">
    <source>
        <dbReference type="Pfam" id="PF02719"/>
    </source>
</evidence>
<protein>
    <submittedName>
        <fullName evidence="4">Polysaccharide biosynthesis protein</fullName>
    </submittedName>
</protein>
<dbReference type="SUPFAM" id="SSF51735">
    <property type="entry name" value="NAD(P)-binding Rossmann-fold domains"/>
    <property type="match status" value="2"/>
</dbReference>
<dbReference type="CDD" id="cd05237">
    <property type="entry name" value="UDP_invert_4-6DH_SDR_e"/>
    <property type="match status" value="1"/>
</dbReference>
<accession>A0ABS9UNX3</accession>
<keyword evidence="2" id="KW-0472">Membrane</keyword>
<sequence length="640" mass="72607">MFKIKHHVKNLRIMPKWVILMIDAFILFLSVLSGFLIRFNFDFSEQDVYRNFSGLAIYVCSGIVVMLFFKSYDGIVRLFGIKDIINLFKTVIFTILLVTFINIGAVYLFDYESYISISVLIIASLLSLVFLVMYRFLIKELWLYVKSIGIEEDLRVGVIFGAGEAGVITLEVIKRDSNTNLFIHGFLDDDPKKEGKQIDGMVVYRGLDRLEELTQKYNVTELIIAIQDISVQRKREITDACLKLNLHVSIVPPIRHWVNGGLQAQAIRDVKIEDLLGRDQISLDKKHINEDIKDKVILVTGAAGTIGSELSRQIAYYKPKLLILLDQAESALYDLDQELKQGDLEVNHKVILSDVRDRRKMNIILRNHKPQVIFHAAAYKHVPMMENYPEESIKCNILGTQILADLAVLAKVEKFVLVSTDKAVNPTNVMGATKRAAEIYVQSLNSYLEANHQERYTKFITTRFGNVLGSSGSVIPLFKNQILRGGPLTVTHPEITRYFMTIPEACQLVLEAGAMGSGGEIFVFDMGQPLKILDLARKMIQLSGKKNYEEIKIEFTGLREGEKLFEELLNDSETVKITHHPKILIAKVTPVNFLKIEGQFSLLNKLIGTDTENALVSHLKTIVPEYVSNSSRFEILDRMN</sequence>
<evidence type="ECO:0000313" key="4">
    <source>
        <dbReference type="EMBL" id="MCH7398327.1"/>
    </source>
</evidence>
<dbReference type="EMBL" id="JAKZGS010000007">
    <property type="protein sequence ID" value="MCH7398327.1"/>
    <property type="molecule type" value="Genomic_DNA"/>
</dbReference>
<dbReference type="RefSeq" id="WP_241274841.1">
    <property type="nucleotide sequence ID" value="NZ_JAKZGS010000007.1"/>
</dbReference>
<keyword evidence="2" id="KW-0812">Transmembrane</keyword>
<reference evidence="4" key="1">
    <citation type="submission" date="2022-03" db="EMBL/GenBank/DDBJ databases">
        <title>De novo assembled genomes of Belliella spp. (Cyclobacteriaceae) strains.</title>
        <authorList>
            <person name="Szabo A."/>
            <person name="Korponai K."/>
            <person name="Felfoldi T."/>
        </authorList>
    </citation>
    <scope>NUCLEOTIDE SEQUENCE</scope>
    <source>
        <strain evidence="4">DSM 107340</strain>
    </source>
</reference>
<dbReference type="InterPro" id="IPR051203">
    <property type="entry name" value="Polysaccharide_Synthase-Rel"/>
</dbReference>
<organism evidence="4 5">
    <name type="scientific">Belliella calami</name>
    <dbReference type="NCBI Taxonomy" id="2923436"/>
    <lineage>
        <taxon>Bacteria</taxon>
        <taxon>Pseudomonadati</taxon>
        <taxon>Bacteroidota</taxon>
        <taxon>Cytophagia</taxon>
        <taxon>Cytophagales</taxon>
        <taxon>Cyclobacteriaceae</taxon>
        <taxon>Belliella</taxon>
    </lineage>
</organism>
<feature type="transmembrane region" description="Helical" evidence="2">
    <location>
        <begin position="90"/>
        <end position="109"/>
    </location>
</feature>
<feature type="transmembrane region" description="Helical" evidence="2">
    <location>
        <begin position="20"/>
        <end position="39"/>
    </location>
</feature>
<keyword evidence="5" id="KW-1185">Reference proteome</keyword>
<dbReference type="Pfam" id="PF02719">
    <property type="entry name" value="Polysacc_synt_2"/>
    <property type="match status" value="1"/>
</dbReference>
<feature type="transmembrane region" description="Helical" evidence="2">
    <location>
        <begin position="51"/>
        <end position="69"/>
    </location>
</feature>
<dbReference type="Proteomes" id="UP001165488">
    <property type="component" value="Unassembled WGS sequence"/>
</dbReference>
<feature type="transmembrane region" description="Helical" evidence="2">
    <location>
        <begin position="115"/>
        <end position="137"/>
    </location>
</feature>
<dbReference type="InterPro" id="IPR003869">
    <property type="entry name" value="Polysac_CapD-like"/>
</dbReference>